<dbReference type="Proteomes" id="UP001501079">
    <property type="component" value="Unassembled WGS sequence"/>
</dbReference>
<dbReference type="NCBIfam" id="TIGR01552">
    <property type="entry name" value="phd_fam"/>
    <property type="match status" value="1"/>
</dbReference>
<reference evidence="3" key="1">
    <citation type="journal article" date="2019" name="Int. J. Syst. Evol. Microbiol.">
        <title>The Global Catalogue of Microorganisms (GCM) 10K type strain sequencing project: providing services to taxonomists for standard genome sequencing and annotation.</title>
        <authorList>
            <consortium name="The Broad Institute Genomics Platform"/>
            <consortium name="The Broad Institute Genome Sequencing Center for Infectious Disease"/>
            <person name="Wu L."/>
            <person name="Ma J."/>
        </authorList>
    </citation>
    <scope>NUCLEOTIDE SEQUENCE [LARGE SCALE GENOMIC DNA]</scope>
    <source>
        <strain evidence="3">JCM 17591</strain>
    </source>
</reference>
<dbReference type="InterPro" id="IPR051416">
    <property type="entry name" value="phD-YefM_TA_antitoxins"/>
</dbReference>
<evidence type="ECO:0000256" key="1">
    <source>
        <dbReference type="ARBA" id="ARBA00009981"/>
    </source>
</evidence>
<sequence length="85" mass="9396">MSVREAHDHEVSVRDLRNHGGHVLDRVVRGETLTVTKDGTPVAELSPVPRRSLPAAELIARAKRAPKVDAELLRRDIDSVLDQSL</sequence>
<dbReference type="EMBL" id="BAABBW010000001">
    <property type="protein sequence ID" value="GAA4168343.1"/>
    <property type="molecule type" value="Genomic_DNA"/>
</dbReference>
<dbReference type="PANTHER" id="PTHR35377">
    <property type="entry name" value="ANTITOXIN VAPB49-RELATED-RELATED"/>
    <property type="match status" value="1"/>
</dbReference>
<accession>A0ABP7ZQY0</accession>
<evidence type="ECO:0008006" key="4">
    <source>
        <dbReference type="Google" id="ProtNLM"/>
    </source>
</evidence>
<comment type="caution">
    <text evidence="2">The sequence shown here is derived from an EMBL/GenBank/DDBJ whole genome shotgun (WGS) entry which is preliminary data.</text>
</comment>
<comment type="similarity">
    <text evidence="1">Belongs to the phD/YefM antitoxin family.</text>
</comment>
<name>A0ABP7ZQY0_9MICO</name>
<proteinExistence type="inferred from homology"/>
<organism evidence="2 3">
    <name type="scientific">Gryllotalpicola koreensis</name>
    <dbReference type="NCBI Taxonomy" id="993086"/>
    <lineage>
        <taxon>Bacteria</taxon>
        <taxon>Bacillati</taxon>
        <taxon>Actinomycetota</taxon>
        <taxon>Actinomycetes</taxon>
        <taxon>Micrococcales</taxon>
        <taxon>Microbacteriaceae</taxon>
        <taxon>Gryllotalpicola</taxon>
    </lineage>
</organism>
<gene>
    <name evidence="2" type="ORF">GCM10022287_03250</name>
</gene>
<protein>
    <recommendedName>
        <fullName evidence="4">Antitoxin</fullName>
    </recommendedName>
</protein>
<dbReference type="InterPro" id="IPR036165">
    <property type="entry name" value="YefM-like_sf"/>
</dbReference>
<dbReference type="PANTHER" id="PTHR35377:SF5">
    <property type="entry name" value="ANTITOXIN VAPB46"/>
    <property type="match status" value="1"/>
</dbReference>
<evidence type="ECO:0000313" key="2">
    <source>
        <dbReference type="EMBL" id="GAA4168343.1"/>
    </source>
</evidence>
<dbReference type="SUPFAM" id="SSF143120">
    <property type="entry name" value="YefM-like"/>
    <property type="match status" value="1"/>
</dbReference>
<evidence type="ECO:0000313" key="3">
    <source>
        <dbReference type="Proteomes" id="UP001501079"/>
    </source>
</evidence>
<dbReference type="RefSeq" id="WP_344751522.1">
    <property type="nucleotide sequence ID" value="NZ_BAABBW010000001.1"/>
</dbReference>
<dbReference type="Gene3D" id="3.40.1620.10">
    <property type="entry name" value="YefM-like domain"/>
    <property type="match status" value="1"/>
</dbReference>
<keyword evidence="3" id="KW-1185">Reference proteome</keyword>